<organism evidence="2">
    <name type="scientific">Dunaliella tertiolecta</name>
    <name type="common">Green alga</name>
    <dbReference type="NCBI Taxonomy" id="3047"/>
    <lineage>
        <taxon>Eukaryota</taxon>
        <taxon>Viridiplantae</taxon>
        <taxon>Chlorophyta</taxon>
        <taxon>core chlorophytes</taxon>
        <taxon>Chlorophyceae</taxon>
        <taxon>CS clade</taxon>
        <taxon>Chlamydomonadales</taxon>
        <taxon>Dunaliellaceae</taxon>
        <taxon>Dunaliella</taxon>
    </lineage>
</organism>
<name>A0A7S3RAN2_DUNTE</name>
<dbReference type="EMBL" id="HBIP01037764">
    <property type="protein sequence ID" value="CAE0507701.1"/>
    <property type="molecule type" value="Transcribed_RNA"/>
</dbReference>
<proteinExistence type="predicted"/>
<gene>
    <name evidence="2" type="ORF">DTER00134_LOCUS22778</name>
</gene>
<accession>A0A7S3RAN2</accession>
<protein>
    <submittedName>
        <fullName evidence="2">Uncharacterized protein</fullName>
    </submittedName>
</protein>
<feature type="region of interest" description="Disordered" evidence="1">
    <location>
        <begin position="66"/>
        <end position="95"/>
    </location>
</feature>
<evidence type="ECO:0000313" key="2">
    <source>
        <dbReference type="EMBL" id="CAE0507701.1"/>
    </source>
</evidence>
<reference evidence="2" key="1">
    <citation type="submission" date="2021-01" db="EMBL/GenBank/DDBJ databases">
        <authorList>
            <person name="Corre E."/>
            <person name="Pelletier E."/>
            <person name="Niang G."/>
            <person name="Scheremetjew M."/>
            <person name="Finn R."/>
            <person name="Kale V."/>
            <person name="Holt S."/>
            <person name="Cochrane G."/>
            <person name="Meng A."/>
            <person name="Brown T."/>
            <person name="Cohen L."/>
        </authorList>
    </citation>
    <scope>NUCLEOTIDE SEQUENCE</scope>
    <source>
        <strain evidence="2">CCMP1320</strain>
    </source>
</reference>
<sequence>MVLSSEVTHLTAYELERLHRIESNQAKLRELGVQQASNELTQALAKRKREPALKIKGIDKAQVATRQSKRLRGEATGTLQGVESDVEDETQHPPKRPVVKEVSIPIMAEAALYQKNVYRVSTMSDAAMMRRIKAITNISKMQSLVDVLQQLGSPVAIQQMAREKLGQLTS</sequence>
<dbReference type="AlphaFoldDB" id="A0A7S3RAN2"/>
<evidence type="ECO:0000256" key="1">
    <source>
        <dbReference type="SAM" id="MobiDB-lite"/>
    </source>
</evidence>